<accession>A0ABQ1UY39</accession>
<keyword evidence="3" id="KW-0540">Nuclease</keyword>
<dbReference type="InterPro" id="IPR021127">
    <property type="entry name" value="CRISPR_associated_Cas2"/>
</dbReference>
<protein>
    <submittedName>
        <fullName evidence="9">Uncharacterized protein</fullName>
    </submittedName>
</protein>
<keyword evidence="4" id="KW-0479">Metal-binding</keyword>
<sequence>MMQYSVYVRHCASGESVDVHEKRIHKLLPPLEKVSILRITDKQFGNILNFLGKAAVASGRIFKITFVLYTNAPSKLHNLDCPNLLHLRVSLKKHIVNM</sequence>
<dbReference type="Pfam" id="PF09827">
    <property type="entry name" value="CRISPR_Cas2"/>
    <property type="match status" value="1"/>
</dbReference>
<keyword evidence="6" id="KW-0378">Hydrolase</keyword>
<keyword evidence="10" id="KW-1185">Reference proteome</keyword>
<reference evidence="10" key="1">
    <citation type="journal article" date="2019" name="Int. J. Syst. Evol. Microbiol.">
        <title>The Global Catalogue of Microorganisms (GCM) 10K type strain sequencing project: providing services to taxonomists for standard genome sequencing and annotation.</title>
        <authorList>
            <consortium name="The Broad Institute Genomics Platform"/>
            <consortium name="The Broad Institute Genome Sequencing Center for Infectious Disease"/>
            <person name="Wu L."/>
            <person name="Ma J."/>
        </authorList>
    </citation>
    <scope>NUCLEOTIDE SEQUENCE [LARGE SCALE GENOMIC DNA]</scope>
    <source>
        <strain evidence="10">CGMCC 1.16060</strain>
    </source>
</reference>
<evidence type="ECO:0000256" key="4">
    <source>
        <dbReference type="ARBA" id="ARBA00022723"/>
    </source>
</evidence>
<evidence type="ECO:0000313" key="9">
    <source>
        <dbReference type="EMBL" id="GGF28986.1"/>
    </source>
</evidence>
<dbReference type="SUPFAM" id="SSF143430">
    <property type="entry name" value="TTP0101/SSO1404-like"/>
    <property type="match status" value="1"/>
</dbReference>
<dbReference type="EMBL" id="BMKP01000014">
    <property type="protein sequence ID" value="GGF28986.1"/>
    <property type="molecule type" value="Genomic_DNA"/>
</dbReference>
<evidence type="ECO:0000256" key="6">
    <source>
        <dbReference type="ARBA" id="ARBA00022801"/>
    </source>
</evidence>
<proteinExistence type="inferred from homology"/>
<organism evidence="9 10">
    <name type="scientific">Flavobacterium limi</name>
    <dbReference type="NCBI Taxonomy" id="2045105"/>
    <lineage>
        <taxon>Bacteria</taxon>
        <taxon>Pseudomonadati</taxon>
        <taxon>Bacteroidota</taxon>
        <taxon>Flavobacteriia</taxon>
        <taxon>Flavobacteriales</taxon>
        <taxon>Flavobacteriaceae</taxon>
        <taxon>Flavobacterium</taxon>
    </lineage>
</organism>
<evidence type="ECO:0000256" key="5">
    <source>
        <dbReference type="ARBA" id="ARBA00022759"/>
    </source>
</evidence>
<name>A0ABQ1UY39_9FLAO</name>
<keyword evidence="8" id="KW-0051">Antiviral defense</keyword>
<comment type="cofactor">
    <cofactor evidence="1">
        <name>Mg(2+)</name>
        <dbReference type="ChEBI" id="CHEBI:18420"/>
    </cofactor>
</comment>
<dbReference type="Proteomes" id="UP000655016">
    <property type="component" value="Unassembled WGS sequence"/>
</dbReference>
<dbReference type="NCBIfam" id="TIGR01573">
    <property type="entry name" value="cas2"/>
    <property type="match status" value="1"/>
</dbReference>
<evidence type="ECO:0000256" key="2">
    <source>
        <dbReference type="ARBA" id="ARBA00009959"/>
    </source>
</evidence>
<keyword evidence="5" id="KW-0255">Endonuclease</keyword>
<evidence type="ECO:0000313" key="10">
    <source>
        <dbReference type="Proteomes" id="UP000655016"/>
    </source>
</evidence>
<evidence type="ECO:0000256" key="1">
    <source>
        <dbReference type="ARBA" id="ARBA00001946"/>
    </source>
</evidence>
<evidence type="ECO:0000256" key="7">
    <source>
        <dbReference type="ARBA" id="ARBA00022842"/>
    </source>
</evidence>
<comment type="similarity">
    <text evidence="2">Belongs to the CRISPR-associated endoribonuclease Cas2 protein family.</text>
</comment>
<keyword evidence="7" id="KW-0460">Magnesium</keyword>
<dbReference type="InterPro" id="IPR019199">
    <property type="entry name" value="Virulence_VapD/CRISPR_Cas2"/>
</dbReference>
<comment type="caution">
    <text evidence="9">The sequence shown here is derived from an EMBL/GenBank/DDBJ whole genome shotgun (WGS) entry which is preliminary data.</text>
</comment>
<gene>
    <name evidence="9" type="ORF">GCM10011518_42830</name>
</gene>
<evidence type="ECO:0000256" key="3">
    <source>
        <dbReference type="ARBA" id="ARBA00022722"/>
    </source>
</evidence>
<evidence type="ECO:0000256" key="8">
    <source>
        <dbReference type="ARBA" id="ARBA00023118"/>
    </source>
</evidence>